<dbReference type="Proteomes" id="UP000001072">
    <property type="component" value="Unassembled WGS sequence"/>
</dbReference>
<dbReference type="AlphaFoldDB" id="F4RZG9"/>
<sequence>MDFRHRRQGLTTRYNHNTIAGQELSQHGKTITIREDRDNNTIFINQSNFQTNTN</sequence>
<reference evidence="2" key="1">
    <citation type="journal article" date="2011" name="Proc. Natl. Acad. Sci. U.S.A.">
        <title>Obligate biotrophy features unraveled by the genomic analysis of rust fungi.</title>
        <authorList>
            <person name="Duplessis S."/>
            <person name="Cuomo C.A."/>
            <person name="Lin Y.-C."/>
            <person name="Aerts A."/>
            <person name="Tisserant E."/>
            <person name="Veneault-Fourrey C."/>
            <person name="Joly D.L."/>
            <person name="Hacquard S."/>
            <person name="Amselem J."/>
            <person name="Cantarel B.L."/>
            <person name="Chiu R."/>
            <person name="Coutinho P.M."/>
            <person name="Feau N."/>
            <person name="Field M."/>
            <person name="Frey P."/>
            <person name="Gelhaye E."/>
            <person name="Goldberg J."/>
            <person name="Grabherr M.G."/>
            <person name="Kodira C.D."/>
            <person name="Kohler A."/>
            <person name="Kuees U."/>
            <person name="Lindquist E.A."/>
            <person name="Lucas S.M."/>
            <person name="Mago R."/>
            <person name="Mauceli E."/>
            <person name="Morin E."/>
            <person name="Murat C."/>
            <person name="Pangilinan J.L."/>
            <person name="Park R."/>
            <person name="Pearson M."/>
            <person name="Quesneville H."/>
            <person name="Rouhier N."/>
            <person name="Sakthikumar S."/>
            <person name="Salamov A.A."/>
            <person name="Schmutz J."/>
            <person name="Selles B."/>
            <person name="Shapiro H."/>
            <person name="Tanguay P."/>
            <person name="Tuskan G.A."/>
            <person name="Henrissat B."/>
            <person name="Van de Peer Y."/>
            <person name="Rouze P."/>
            <person name="Ellis J.G."/>
            <person name="Dodds P.N."/>
            <person name="Schein J.E."/>
            <person name="Zhong S."/>
            <person name="Hamelin R.C."/>
            <person name="Grigoriev I.V."/>
            <person name="Szabo L.J."/>
            <person name="Martin F."/>
        </authorList>
    </citation>
    <scope>NUCLEOTIDE SEQUENCE [LARGE SCALE GENOMIC DNA]</scope>
    <source>
        <strain evidence="2">98AG31 / pathotype 3-4-7</strain>
    </source>
</reference>
<dbReference type="RefSeq" id="XP_007414513.1">
    <property type="nucleotide sequence ID" value="XM_007414451.1"/>
</dbReference>
<dbReference type="InParanoid" id="F4RZG9"/>
<accession>F4RZG9</accession>
<protein>
    <submittedName>
        <fullName evidence="1">Uncharacterized protein</fullName>
    </submittedName>
</protein>
<dbReference type="EMBL" id="GL883132">
    <property type="protein sequence ID" value="EGG02256.1"/>
    <property type="molecule type" value="Genomic_DNA"/>
</dbReference>
<organism evidence="2">
    <name type="scientific">Melampsora larici-populina (strain 98AG31 / pathotype 3-4-7)</name>
    <name type="common">Poplar leaf rust fungus</name>
    <dbReference type="NCBI Taxonomy" id="747676"/>
    <lineage>
        <taxon>Eukaryota</taxon>
        <taxon>Fungi</taxon>
        <taxon>Dikarya</taxon>
        <taxon>Basidiomycota</taxon>
        <taxon>Pucciniomycotina</taxon>
        <taxon>Pucciniomycetes</taxon>
        <taxon>Pucciniales</taxon>
        <taxon>Melampsoraceae</taxon>
        <taxon>Melampsora</taxon>
    </lineage>
</organism>
<evidence type="ECO:0000313" key="2">
    <source>
        <dbReference type="Proteomes" id="UP000001072"/>
    </source>
</evidence>
<dbReference type="VEuPathDB" id="FungiDB:MELLADRAFT_91554"/>
<gene>
    <name evidence="1" type="ORF">MELLADRAFT_91554</name>
</gene>
<keyword evidence="2" id="KW-1185">Reference proteome</keyword>
<dbReference type="KEGG" id="mlr:MELLADRAFT_91554"/>
<dbReference type="GeneID" id="18935942"/>
<name>F4RZG9_MELLP</name>
<proteinExistence type="predicted"/>
<dbReference type="HOGENOM" id="CLU_3050823_0_0_1"/>
<evidence type="ECO:0000313" key="1">
    <source>
        <dbReference type="EMBL" id="EGG02256.1"/>
    </source>
</evidence>